<evidence type="ECO:0000313" key="4">
    <source>
        <dbReference type="EMBL" id="GGP31009.1"/>
    </source>
</evidence>
<dbReference type="EMBL" id="BMMA01000041">
    <property type="protein sequence ID" value="GGI92039.1"/>
    <property type="molecule type" value="Genomic_DNA"/>
</dbReference>
<feature type="transmembrane region" description="Helical" evidence="2">
    <location>
        <begin position="54"/>
        <end position="72"/>
    </location>
</feature>
<evidence type="ECO:0000256" key="2">
    <source>
        <dbReference type="SAM" id="Phobius"/>
    </source>
</evidence>
<dbReference type="Proteomes" id="UP000652720">
    <property type="component" value="Unassembled WGS sequence"/>
</dbReference>
<name>A0AAV4K7A7_9DEIO</name>
<dbReference type="GeneID" id="59165819"/>
<keyword evidence="2" id="KW-0812">Transmembrane</keyword>
<keyword evidence="2" id="KW-0472">Membrane</keyword>
<dbReference type="RefSeq" id="WP_017870770.1">
    <property type="nucleotide sequence ID" value="NZ_BMLZ01000047.1"/>
</dbReference>
<organism evidence="3 6">
    <name type="scientific">Deinococcus wulumuqiensis</name>
    <dbReference type="NCBI Taxonomy" id="980427"/>
    <lineage>
        <taxon>Bacteria</taxon>
        <taxon>Thermotogati</taxon>
        <taxon>Deinococcota</taxon>
        <taxon>Deinococci</taxon>
        <taxon>Deinococcales</taxon>
        <taxon>Deinococcaceae</taxon>
        <taxon>Deinococcus</taxon>
    </lineage>
</organism>
<keyword evidence="5" id="KW-1185">Reference proteome</keyword>
<reference evidence="5" key="3">
    <citation type="journal article" date="2019" name="Int. J. Syst. Evol. Microbiol.">
        <title>The Global Catalogue of Microorganisms (GCM) 10K type strain sequencing project: providing services to taxonomists for standard genome sequencing and annotation.</title>
        <authorList>
            <consortium name="The Broad Institute Genomics Platform"/>
            <consortium name="The Broad Institute Genome Sequencing Center for Infectious Disease"/>
            <person name="Wu L."/>
            <person name="Ma J."/>
        </authorList>
    </citation>
    <scope>NUCLEOTIDE SEQUENCE [LARGE SCALE GENOMIC DNA]</scope>
    <source>
        <strain evidence="5">CGMCC 1.8884</strain>
    </source>
</reference>
<proteinExistence type="predicted"/>
<accession>A0AAV4K7A7</accession>
<evidence type="ECO:0000313" key="3">
    <source>
        <dbReference type="EMBL" id="GGI92039.1"/>
    </source>
</evidence>
<reference evidence="3" key="2">
    <citation type="journal article" date="2014" name="Int. J. Syst. Evol. Microbiol.">
        <title>Complete genome sequence of Corynebacterium casei LMG S-19264T (=DSM 44701T), isolated from a smear-ripened cheese.</title>
        <authorList>
            <consortium name="US DOE Joint Genome Institute (JGI-PGF)"/>
            <person name="Walter F."/>
            <person name="Albersmeier A."/>
            <person name="Kalinowski J."/>
            <person name="Ruckert C."/>
        </authorList>
    </citation>
    <scope>NUCLEOTIDE SEQUENCE</scope>
    <source>
        <strain evidence="3">CGMCC 1.8885</strain>
    </source>
</reference>
<evidence type="ECO:0000313" key="5">
    <source>
        <dbReference type="Proteomes" id="UP000630135"/>
    </source>
</evidence>
<protein>
    <submittedName>
        <fullName evidence="3">Uncharacterized protein</fullName>
    </submittedName>
</protein>
<reference evidence="4" key="1">
    <citation type="journal article" date="2014" name="Int. J. Syst. Evol. Microbiol.">
        <title>Complete genome of a new Firmicutes species belonging to the dominant human colonic microbiota ('Ruminococcus bicirculans') reveals two chromosomes and a selective capacity to utilize plant glucans.</title>
        <authorList>
            <consortium name="NISC Comparative Sequencing Program"/>
            <person name="Wegmann U."/>
            <person name="Louis P."/>
            <person name="Goesmann A."/>
            <person name="Henrissat B."/>
            <person name="Duncan S.H."/>
            <person name="Flint H.J."/>
        </authorList>
    </citation>
    <scope>NUCLEOTIDE SEQUENCE</scope>
    <source>
        <strain evidence="4">CGMCC 1.8884</strain>
    </source>
</reference>
<feature type="transmembrane region" description="Helical" evidence="2">
    <location>
        <begin position="21"/>
        <end position="42"/>
    </location>
</feature>
<evidence type="ECO:0000313" key="6">
    <source>
        <dbReference type="Proteomes" id="UP000652720"/>
    </source>
</evidence>
<dbReference type="Proteomes" id="UP000630135">
    <property type="component" value="Unassembled WGS sequence"/>
</dbReference>
<dbReference type="AlphaFoldDB" id="A0AAV4K7A7"/>
<sequence>MNFWRWLTTPDPHPGFTRSKLLRLALRLFLFVLVATLLSSLLSLTPLSPYLNTWWGSLLFVLLLYIPAARFLNVDTFVPGRFQRPAPGSNAAQGGMSTLDKRREKNRYAGVRKPPPRTGGRR</sequence>
<evidence type="ECO:0000256" key="1">
    <source>
        <dbReference type="SAM" id="MobiDB-lite"/>
    </source>
</evidence>
<keyword evidence="2" id="KW-1133">Transmembrane helix</keyword>
<dbReference type="EMBL" id="BMLZ01000047">
    <property type="protein sequence ID" value="GGP31009.1"/>
    <property type="molecule type" value="Genomic_DNA"/>
</dbReference>
<gene>
    <name evidence="4" type="ORF">GCM10008021_26600</name>
    <name evidence="3" type="ORF">GCM10010914_28180</name>
</gene>
<feature type="region of interest" description="Disordered" evidence="1">
    <location>
        <begin position="83"/>
        <end position="122"/>
    </location>
</feature>
<reference evidence="3" key="4">
    <citation type="submission" date="2023-08" db="EMBL/GenBank/DDBJ databases">
        <authorList>
            <person name="Sun Q."/>
            <person name="Zhou Y."/>
        </authorList>
    </citation>
    <scope>NUCLEOTIDE SEQUENCE</scope>
    <source>
        <strain evidence="4">CGMCC 1.8884</strain>
        <strain evidence="3">CGMCC 1.8885</strain>
    </source>
</reference>
<comment type="caution">
    <text evidence="3">The sequence shown here is derived from an EMBL/GenBank/DDBJ whole genome shotgun (WGS) entry which is preliminary data.</text>
</comment>